<dbReference type="InterPro" id="IPR021622">
    <property type="entry name" value="Afadin/alpha-actinin-bd"/>
</dbReference>
<evidence type="ECO:0000313" key="5">
    <source>
        <dbReference type="Proteomes" id="UP000239899"/>
    </source>
</evidence>
<evidence type="ECO:0000313" key="4">
    <source>
        <dbReference type="EMBL" id="PRW33828.1"/>
    </source>
</evidence>
<keyword evidence="5" id="KW-1185">Reference proteome</keyword>
<dbReference type="AlphaFoldDB" id="A0A2P6THS0"/>
<evidence type="ECO:0000256" key="3">
    <source>
        <dbReference type="SAM" id="Coils"/>
    </source>
</evidence>
<evidence type="ECO:0000256" key="1">
    <source>
        <dbReference type="ARBA" id="ARBA00009291"/>
    </source>
</evidence>
<feature type="coiled-coil region" evidence="3">
    <location>
        <begin position="368"/>
        <end position="521"/>
    </location>
</feature>
<dbReference type="Pfam" id="PF11559">
    <property type="entry name" value="ADIP"/>
    <property type="match status" value="1"/>
</dbReference>
<comment type="similarity">
    <text evidence="1">Belongs to the ADIP family.</text>
</comment>
<comment type="caution">
    <text evidence="4">The sequence shown here is derived from an EMBL/GenBank/DDBJ whole genome shotgun (WGS) entry which is preliminary data.</text>
</comment>
<evidence type="ECO:0000256" key="2">
    <source>
        <dbReference type="ARBA" id="ARBA00023054"/>
    </source>
</evidence>
<dbReference type="PANTHER" id="PTHR47057:SF1">
    <property type="entry name" value="AFADIN_ALPHA-ACTININ-BINDING PROTEIN"/>
    <property type="match status" value="1"/>
</dbReference>
<protein>
    <submittedName>
        <fullName evidence="4">Afadin-and alpha-actinin-binding</fullName>
    </submittedName>
</protein>
<keyword evidence="2 3" id="KW-0175">Coiled coil</keyword>
<feature type="coiled-coil region" evidence="3">
    <location>
        <begin position="225"/>
        <end position="259"/>
    </location>
</feature>
<dbReference type="EMBL" id="LHPG02000015">
    <property type="protein sequence ID" value="PRW33828.1"/>
    <property type="molecule type" value="Genomic_DNA"/>
</dbReference>
<accession>A0A2P6THS0</accession>
<feature type="coiled-coil region" evidence="3">
    <location>
        <begin position="81"/>
        <end position="189"/>
    </location>
</feature>
<dbReference type="Proteomes" id="UP000239899">
    <property type="component" value="Unassembled WGS sequence"/>
</dbReference>
<organism evidence="4 5">
    <name type="scientific">Chlorella sorokiniana</name>
    <name type="common">Freshwater green alga</name>
    <dbReference type="NCBI Taxonomy" id="3076"/>
    <lineage>
        <taxon>Eukaryota</taxon>
        <taxon>Viridiplantae</taxon>
        <taxon>Chlorophyta</taxon>
        <taxon>core chlorophytes</taxon>
        <taxon>Trebouxiophyceae</taxon>
        <taxon>Chlorellales</taxon>
        <taxon>Chlorellaceae</taxon>
        <taxon>Chlorella clade</taxon>
        <taxon>Chlorella</taxon>
    </lineage>
</organism>
<sequence length="574" mass="62289">MERGGDGADGGAAFGAPELVEGVYASESTLHSSVAYLRNTLAGLGFCQDLNLLSVEPVDVVATCNTIYGLLLQHQKDCKFREQLKQEMHRLRLDMQAADKERGRLETRLAAKEREIGGLTNKAKAQGEQHKTDLKAAKREAEDLQKKVTGCERRIVQMQHEMKRKEREFERLQEKLSHYLSDKKKAEKSVLDMAGKLTQQLQAGPSASTRAGASARSDEGLKAVVAAYEAKQTDLAKENKDLKAALASLQAEYKEVLNRQVRQAAADASSSSAAAAAAADDAFLQSVPSMSEEELRAELASRAKALQRRLANLASLGASEKDFQSVAEQRLFTDLQTTQSVIRDQERLLTAVLAALRSSQQAKEAQHQADMRRMAQHYQAQLAAAEQEIQRAKEAQAEAAQSEVDAVREQLTEVKEALQQRAAAEAAAAAAAARREAEEAAASQQAALARQLSVAQAAAEDARQRSAAASADAEAAAEQRAALEAEVAAERAALEEQRQAAAAAQQRYELLHKNYEALMRQYAPGVGAGVFLERAVRRKATELTELQLQDAAVAGSDGDTIPSARYREAEAMQQ</sequence>
<dbReference type="PANTHER" id="PTHR47057">
    <property type="entry name" value="AFADIN/ALPHA-ACTININ-BINDING"/>
    <property type="match status" value="1"/>
</dbReference>
<proteinExistence type="inferred from homology"/>
<name>A0A2P6THS0_CHLSO</name>
<gene>
    <name evidence="4" type="ORF">C2E21_7195</name>
</gene>
<dbReference type="OrthoDB" id="512174at2759"/>
<reference evidence="4 5" key="1">
    <citation type="journal article" date="2018" name="Plant J.">
        <title>Genome sequences of Chlorella sorokiniana UTEX 1602 and Micractinium conductrix SAG 241.80: implications to maltose excretion by a green alga.</title>
        <authorList>
            <person name="Arriola M.B."/>
            <person name="Velmurugan N."/>
            <person name="Zhang Y."/>
            <person name="Plunkett M.H."/>
            <person name="Hondzo H."/>
            <person name="Barney B.M."/>
        </authorList>
    </citation>
    <scope>NUCLEOTIDE SEQUENCE [LARGE SCALE GENOMIC DNA]</scope>
    <source>
        <strain evidence="5">UTEX 1602</strain>
    </source>
</reference>